<evidence type="ECO:0000256" key="8">
    <source>
        <dbReference type="ARBA" id="ARBA00038436"/>
    </source>
</evidence>
<dbReference type="GO" id="GO:0015740">
    <property type="term" value="P:C4-dicarboxylate transport"/>
    <property type="evidence" value="ECO:0007669"/>
    <property type="project" value="TreeGrafter"/>
</dbReference>
<keyword evidence="5 9" id="KW-0812">Transmembrane</keyword>
<sequence>MTISTLSEQVVWLRPIAWYTGFIRFLAGASMLSVVAIMTAQVIARYVFNSSLIWAEELCRYILIWQTFLFIGMAYSRGELVAVDIIPDLLTPKVRFVLKLLTAIPIVIFLWLMMTNGYDYSTRFARQVVPAIDFITMSLIGRGVGVSIFWVYVSVAVGSFLLMLHILGSLVGDFLEIRSGAPDAAHHHTKPQA</sequence>
<gene>
    <name evidence="11" type="ORF">J5Y06_00765</name>
</gene>
<keyword evidence="4 9" id="KW-0997">Cell inner membrane</keyword>
<evidence type="ECO:0000256" key="3">
    <source>
        <dbReference type="ARBA" id="ARBA00022475"/>
    </source>
</evidence>
<keyword evidence="12" id="KW-1185">Reference proteome</keyword>
<comment type="subcellular location">
    <subcellularLocation>
        <location evidence="1 9">Cell inner membrane</location>
        <topology evidence="1 9">Multi-pass membrane protein</topology>
    </subcellularLocation>
</comment>
<feature type="transmembrane region" description="Helical" evidence="9">
    <location>
        <begin position="58"/>
        <end position="76"/>
    </location>
</feature>
<dbReference type="RefSeq" id="WP_209333215.1">
    <property type="nucleotide sequence ID" value="NZ_JAGIYY010000001.1"/>
</dbReference>
<organism evidence="11 12">
    <name type="scientific">Tianweitania sediminis</name>
    <dbReference type="NCBI Taxonomy" id="1502156"/>
    <lineage>
        <taxon>Bacteria</taxon>
        <taxon>Pseudomonadati</taxon>
        <taxon>Pseudomonadota</taxon>
        <taxon>Alphaproteobacteria</taxon>
        <taxon>Hyphomicrobiales</taxon>
        <taxon>Phyllobacteriaceae</taxon>
        <taxon>Tianweitania</taxon>
    </lineage>
</organism>
<dbReference type="EMBL" id="JAGIYY010000001">
    <property type="protein sequence ID" value="MBP0437181.1"/>
    <property type="molecule type" value="Genomic_DNA"/>
</dbReference>
<comment type="similarity">
    <text evidence="8 9">Belongs to the TRAP transporter small permease family.</text>
</comment>
<dbReference type="AlphaFoldDB" id="A0A8J7RH70"/>
<evidence type="ECO:0000313" key="12">
    <source>
        <dbReference type="Proteomes" id="UP000666240"/>
    </source>
</evidence>
<feature type="transmembrane region" description="Helical" evidence="9">
    <location>
        <begin position="147"/>
        <end position="168"/>
    </location>
</feature>
<proteinExistence type="inferred from homology"/>
<dbReference type="GO" id="GO:0022857">
    <property type="term" value="F:transmembrane transporter activity"/>
    <property type="evidence" value="ECO:0007669"/>
    <property type="project" value="UniProtKB-UniRule"/>
</dbReference>
<dbReference type="Proteomes" id="UP000666240">
    <property type="component" value="Unassembled WGS sequence"/>
</dbReference>
<feature type="domain" description="Tripartite ATP-independent periplasmic transporters DctQ component" evidence="10">
    <location>
        <begin position="35"/>
        <end position="174"/>
    </location>
</feature>
<dbReference type="GO" id="GO:0005886">
    <property type="term" value="C:plasma membrane"/>
    <property type="evidence" value="ECO:0007669"/>
    <property type="project" value="UniProtKB-SubCell"/>
</dbReference>
<evidence type="ECO:0000256" key="9">
    <source>
        <dbReference type="RuleBase" id="RU369079"/>
    </source>
</evidence>
<evidence type="ECO:0000256" key="5">
    <source>
        <dbReference type="ARBA" id="ARBA00022692"/>
    </source>
</evidence>
<evidence type="ECO:0000256" key="6">
    <source>
        <dbReference type="ARBA" id="ARBA00022989"/>
    </source>
</evidence>
<evidence type="ECO:0000313" key="11">
    <source>
        <dbReference type="EMBL" id="MBP0437181.1"/>
    </source>
</evidence>
<dbReference type="InterPro" id="IPR055348">
    <property type="entry name" value="DctQ"/>
</dbReference>
<reference evidence="11" key="1">
    <citation type="submission" date="2021-03" db="EMBL/GenBank/DDBJ databases">
        <title>Genome sequencing and assembly of Tianweitania sediminis.</title>
        <authorList>
            <person name="Chhetri G."/>
        </authorList>
    </citation>
    <scope>NUCLEOTIDE SEQUENCE</scope>
    <source>
        <strain evidence="11">Z8</strain>
    </source>
</reference>
<accession>A0A8J7RH70</accession>
<protein>
    <recommendedName>
        <fullName evidence="9">TRAP transporter small permease protein</fullName>
    </recommendedName>
</protein>
<name>A0A8J7RH70_9HYPH</name>
<evidence type="ECO:0000256" key="4">
    <source>
        <dbReference type="ARBA" id="ARBA00022519"/>
    </source>
</evidence>
<feature type="transmembrane region" description="Helical" evidence="9">
    <location>
        <begin position="16"/>
        <end position="37"/>
    </location>
</feature>
<keyword evidence="2 9" id="KW-0813">Transport</keyword>
<evidence type="ECO:0000256" key="7">
    <source>
        <dbReference type="ARBA" id="ARBA00023136"/>
    </source>
</evidence>
<keyword evidence="3" id="KW-1003">Cell membrane</keyword>
<keyword evidence="6 9" id="KW-1133">Transmembrane helix</keyword>
<comment type="subunit">
    <text evidence="9">The complex comprises the extracytoplasmic solute receptor protein and the two transmembrane proteins.</text>
</comment>
<feature type="transmembrane region" description="Helical" evidence="9">
    <location>
        <begin position="96"/>
        <end position="112"/>
    </location>
</feature>
<dbReference type="PANTHER" id="PTHR35011">
    <property type="entry name" value="2,3-DIKETO-L-GULONATE TRAP TRANSPORTER SMALL PERMEASE PROTEIN YIAM"/>
    <property type="match status" value="1"/>
</dbReference>
<comment type="caution">
    <text evidence="11">The sequence shown here is derived from an EMBL/GenBank/DDBJ whole genome shotgun (WGS) entry which is preliminary data.</text>
</comment>
<keyword evidence="7 9" id="KW-0472">Membrane</keyword>
<dbReference type="InterPro" id="IPR007387">
    <property type="entry name" value="TRAP_DctQ"/>
</dbReference>
<evidence type="ECO:0000256" key="2">
    <source>
        <dbReference type="ARBA" id="ARBA00022448"/>
    </source>
</evidence>
<evidence type="ECO:0000259" key="10">
    <source>
        <dbReference type="Pfam" id="PF04290"/>
    </source>
</evidence>
<comment type="function">
    <text evidence="9">Part of the tripartite ATP-independent periplasmic (TRAP) transport system.</text>
</comment>
<dbReference type="PANTHER" id="PTHR35011:SF2">
    <property type="entry name" value="2,3-DIKETO-L-GULONATE TRAP TRANSPORTER SMALL PERMEASE PROTEIN YIAM"/>
    <property type="match status" value="1"/>
</dbReference>
<evidence type="ECO:0000256" key="1">
    <source>
        <dbReference type="ARBA" id="ARBA00004429"/>
    </source>
</evidence>
<dbReference type="Pfam" id="PF04290">
    <property type="entry name" value="DctQ"/>
    <property type="match status" value="1"/>
</dbReference>